<reference evidence="1" key="2">
    <citation type="submission" date="2020-01" db="EMBL/GenBank/DDBJ databases">
        <authorList>
            <person name="Korhonen P.K.K."/>
            <person name="Guangxu M.G."/>
            <person name="Wang T.W."/>
            <person name="Stroehlein A.J.S."/>
            <person name="Young N.D."/>
            <person name="Ang C.-S.A."/>
            <person name="Fernando D.W.F."/>
            <person name="Lu H.L."/>
            <person name="Taylor S.T."/>
            <person name="Ehtesham M.E.M."/>
            <person name="Najaraj S.H.N."/>
            <person name="Harsha G.H.G."/>
            <person name="Madugundu A.M."/>
            <person name="Renuse S.R."/>
            <person name="Holt D.H."/>
            <person name="Pandey A.P."/>
            <person name="Papenfuss A.P."/>
            <person name="Gasser R.B.G."/>
            <person name="Fischer K.F."/>
        </authorList>
    </citation>
    <scope>NUCLEOTIDE SEQUENCE</scope>
    <source>
        <strain evidence="1">SSS_KF_BRIS2020</strain>
    </source>
</reference>
<proteinExistence type="predicted"/>
<organism evidence="1">
    <name type="scientific">Sarcoptes scabiei</name>
    <name type="common">Itch mite</name>
    <name type="synonym">Acarus scabiei</name>
    <dbReference type="NCBI Taxonomy" id="52283"/>
    <lineage>
        <taxon>Eukaryota</taxon>
        <taxon>Metazoa</taxon>
        <taxon>Ecdysozoa</taxon>
        <taxon>Arthropoda</taxon>
        <taxon>Chelicerata</taxon>
        <taxon>Arachnida</taxon>
        <taxon>Acari</taxon>
        <taxon>Acariformes</taxon>
        <taxon>Sarcoptiformes</taxon>
        <taxon>Astigmata</taxon>
        <taxon>Psoroptidia</taxon>
        <taxon>Sarcoptoidea</taxon>
        <taxon>Sarcoptidae</taxon>
        <taxon>Sarcoptinae</taxon>
        <taxon>Sarcoptes</taxon>
    </lineage>
</organism>
<dbReference type="Proteomes" id="UP000070412">
    <property type="component" value="Unassembled WGS sequence"/>
</dbReference>
<reference evidence="3" key="1">
    <citation type="journal article" date="2020" name="PLoS Negl. Trop. Dis.">
        <title>High-quality nuclear genome for Sarcoptes scabiei-A critical resource for a neglected parasite.</title>
        <authorList>
            <person name="Korhonen P.K."/>
            <person name="Gasser R.B."/>
            <person name="Ma G."/>
            <person name="Wang T."/>
            <person name="Stroehlein A.J."/>
            <person name="Young N.D."/>
            <person name="Ang C.S."/>
            <person name="Fernando D.D."/>
            <person name="Lu H.C."/>
            <person name="Taylor S."/>
            <person name="Reynolds S.L."/>
            <person name="Mofiz E."/>
            <person name="Najaraj S.H."/>
            <person name="Gowda H."/>
            <person name="Madugundu A."/>
            <person name="Renuse S."/>
            <person name="Holt D."/>
            <person name="Pandey A."/>
            <person name="Papenfuss A.T."/>
            <person name="Fischer K."/>
        </authorList>
    </citation>
    <scope>NUCLEOTIDE SEQUENCE [LARGE SCALE GENOMIC DNA]</scope>
</reference>
<accession>A0A834R5C1</accession>
<name>A0A834R5C1_SARSC</name>
<evidence type="ECO:0000313" key="2">
    <source>
        <dbReference type="EnsemblMetazoa" id="KAF7490376.1"/>
    </source>
</evidence>
<sequence length="201" mass="22882">MKLILNNQLTNLAQTSRFRWNRLKRSTSFSNPSSNPRSSSSKLIRRLIFFDEKPKRFDCFSELLHESLNYMNEDYDRNRSIQSSECEQSSNEEYSSLESDVIAVKTSTLRSPIKNFVPTKDNFPISSLSTDPESRNFEIETNSIESFASVSATSIVPVDSCWAVENEATIQLVSSSSTPTTTIASTVTQTQQQQRQQQQKQ</sequence>
<dbReference type="EnsemblMetazoa" id="SSS_7694s_mrna">
    <property type="protein sequence ID" value="KAF7490376.1"/>
    <property type="gene ID" value="SSS_7694"/>
</dbReference>
<keyword evidence="3" id="KW-1185">Reference proteome</keyword>
<protein>
    <submittedName>
        <fullName evidence="1 2">Uncharacterized protein</fullName>
    </submittedName>
</protein>
<evidence type="ECO:0000313" key="1">
    <source>
        <dbReference type="EMBL" id="KAF7490376.1"/>
    </source>
</evidence>
<gene>
    <name evidence="1" type="ORF">SSS_7694</name>
</gene>
<reference evidence="2" key="3">
    <citation type="submission" date="2022-06" db="UniProtKB">
        <authorList>
            <consortium name="EnsemblMetazoa"/>
        </authorList>
    </citation>
    <scope>IDENTIFICATION</scope>
</reference>
<dbReference type="EMBL" id="WVUK01000062">
    <property type="protein sequence ID" value="KAF7490376.1"/>
    <property type="molecule type" value="Genomic_DNA"/>
</dbReference>
<dbReference type="AlphaFoldDB" id="A0A834R5C1"/>
<evidence type="ECO:0000313" key="3">
    <source>
        <dbReference type="Proteomes" id="UP000070412"/>
    </source>
</evidence>